<accession>A0AA96WBY6</accession>
<evidence type="ECO:0008006" key="2">
    <source>
        <dbReference type="Google" id="ProtNLM"/>
    </source>
</evidence>
<protein>
    <recommendedName>
        <fullName evidence="2">Peptidase C-terminal archaeal/bacterial domain-containing protein</fullName>
    </recommendedName>
</protein>
<proteinExistence type="predicted"/>
<sequence>MATIDRVNFGFFDVGRSETDLGRASTLDDIASEYAFSIGGASSNINIGMFHLDRENNGDGDMRIFRDVNRNGRLDVNLGEPVVASNIRRNGVNESINVSLPSGHYIIGVVNNRADAPQGRFIFRLNMNRVASGAPNGIASREFEIGNISADLTRRNQVSANDTADNFAFSLDVGESLGIKIRELGNKRGEINARVVQDLNRNGLVDENEVVVRSTGSGNLDTISNISGAGDYILQVCQVKGNVKFEAAFDHSAA</sequence>
<dbReference type="AlphaFoldDB" id="A0AA96WBY6"/>
<reference evidence="1" key="1">
    <citation type="submission" date="2020-05" db="EMBL/GenBank/DDBJ databases">
        <authorList>
            <person name="Zhu T."/>
            <person name="Keshari N."/>
            <person name="Lu X."/>
        </authorList>
    </citation>
    <scope>NUCLEOTIDE SEQUENCE</scope>
    <source>
        <strain evidence="1">NK1-12</strain>
    </source>
</reference>
<gene>
    <name evidence="1" type="ORF">HJG54_04045</name>
</gene>
<dbReference type="RefSeq" id="WP_316433504.1">
    <property type="nucleotide sequence ID" value="NZ_CP053586.1"/>
</dbReference>
<dbReference type="EMBL" id="CP053586">
    <property type="protein sequence ID" value="WNZ22120.1"/>
    <property type="molecule type" value="Genomic_DNA"/>
</dbReference>
<organism evidence="1">
    <name type="scientific">Leptolyngbya sp. NK1-12</name>
    <dbReference type="NCBI Taxonomy" id="2547451"/>
    <lineage>
        <taxon>Bacteria</taxon>
        <taxon>Bacillati</taxon>
        <taxon>Cyanobacteriota</taxon>
        <taxon>Cyanophyceae</taxon>
        <taxon>Leptolyngbyales</taxon>
        <taxon>Leptolyngbyaceae</taxon>
        <taxon>Leptolyngbya group</taxon>
        <taxon>Leptolyngbya</taxon>
    </lineage>
</organism>
<dbReference type="SUPFAM" id="SSF89260">
    <property type="entry name" value="Collagen-binding domain"/>
    <property type="match status" value="1"/>
</dbReference>
<evidence type="ECO:0000313" key="1">
    <source>
        <dbReference type="EMBL" id="WNZ22120.1"/>
    </source>
</evidence>
<name>A0AA96WBY6_9CYAN</name>